<accession>Q0CCW7</accession>
<reference evidence="3" key="1">
    <citation type="submission" date="2005-09" db="EMBL/GenBank/DDBJ databases">
        <title>Annotation of the Aspergillus terreus NIH2624 genome.</title>
        <authorList>
            <person name="Birren B.W."/>
            <person name="Lander E.S."/>
            <person name="Galagan J.E."/>
            <person name="Nusbaum C."/>
            <person name="Devon K."/>
            <person name="Henn M."/>
            <person name="Ma L.-J."/>
            <person name="Jaffe D.B."/>
            <person name="Butler J."/>
            <person name="Alvarez P."/>
            <person name="Gnerre S."/>
            <person name="Grabherr M."/>
            <person name="Kleber M."/>
            <person name="Mauceli E.W."/>
            <person name="Brockman W."/>
            <person name="Rounsley S."/>
            <person name="Young S.K."/>
            <person name="LaButti K."/>
            <person name="Pushparaj V."/>
            <person name="DeCaprio D."/>
            <person name="Crawford M."/>
            <person name="Koehrsen M."/>
            <person name="Engels R."/>
            <person name="Montgomery P."/>
            <person name="Pearson M."/>
            <person name="Howarth C."/>
            <person name="Larson L."/>
            <person name="Luoma S."/>
            <person name="White J."/>
            <person name="Alvarado L."/>
            <person name="Kodira C.D."/>
            <person name="Zeng Q."/>
            <person name="Oleary S."/>
            <person name="Yandava C."/>
            <person name="Denning D.W."/>
            <person name="Nierman W.C."/>
            <person name="Milne T."/>
            <person name="Madden K."/>
        </authorList>
    </citation>
    <scope>NUCLEOTIDE SEQUENCE [LARGE SCALE GENOMIC DNA]</scope>
    <source>
        <strain evidence="3">NIH 2624 / FGSC A1156</strain>
    </source>
</reference>
<protein>
    <submittedName>
        <fullName evidence="2">Uncharacterized protein</fullName>
    </submittedName>
</protein>
<dbReference type="EMBL" id="CH476605">
    <property type="protein sequence ID" value="EAU31640.1"/>
    <property type="molecule type" value="Genomic_DNA"/>
</dbReference>
<evidence type="ECO:0000256" key="1">
    <source>
        <dbReference type="SAM" id="MobiDB-lite"/>
    </source>
</evidence>
<gene>
    <name evidence="2" type="ORF">ATEG_08467</name>
</gene>
<feature type="region of interest" description="Disordered" evidence="1">
    <location>
        <begin position="98"/>
        <end position="135"/>
    </location>
</feature>
<dbReference type="Proteomes" id="UP000007963">
    <property type="component" value="Unassembled WGS sequence"/>
</dbReference>
<dbReference type="AlphaFoldDB" id="Q0CCW7"/>
<dbReference type="RefSeq" id="XP_001217606.1">
    <property type="nucleotide sequence ID" value="XM_001217605.1"/>
</dbReference>
<dbReference type="HOGENOM" id="CLU_1686187_0_0_1"/>
<organism evidence="2 3">
    <name type="scientific">Aspergillus terreus (strain NIH 2624 / FGSC A1156)</name>
    <dbReference type="NCBI Taxonomy" id="341663"/>
    <lineage>
        <taxon>Eukaryota</taxon>
        <taxon>Fungi</taxon>
        <taxon>Dikarya</taxon>
        <taxon>Ascomycota</taxon>
        <taxon>Pezizomycotina</taxon>
        <taxon>Eurotiomycetes</taxon>
        <taxon>Eurotiomycetidae</taxon>
        <taxon>Eurotiales</taxon>
        <taxon>Aspergillaceae</taxon>
        <taxon>Aspergillus</taxon>
        <taxon>Aspergillus subgen. Circumdati</taxon>
    </lineage>
</organism>
<proteinExistence type="predicted"/>
<sequence length="156" mass="16406">MQGRAASTNEAQEGGSWCLRCLQHLPAAPDGGFACRVNPGRSACVRCHGVRHACRPVEGEHAGLAAVAVQAYRRLWAAPKSQQSELRRELSQAVAALARAHRKPRTPRRVGKRGSGCKAPPAGRRDPSPPGPSTPCKIAGAVLGAVASPLQWLLGV</sequence>
<dbReference type="VEuPathDB" id="FungiDB:ATEG_08467"/>
<feature type="compositionally biased region" description="Basic residues" evidence="1">
    <location>
        <begin position="99"/>
        <end position="112"/>
    </location>
</feature>
<name>Q0CCW7_ASPTN</name>
<evidence type="ECO:0000313" key="3">
    <source>
        <dbReference type="Proteomes" id="UP000007963"/>
    </source>
</evidence>
<dbReference type="GeneID" id="4353217"/>
<evidence type="ECO:0000313" key="2">
    <source>
        <dbReference type="EMBL" id="EAU31640.1"/>
    </source>
</evidence>